<evidence type="ECO:0000313" key="2">
    <source>
        <dbReference type="EMBL" id="GAU34395.1"/>
    </source>
</evidence>
<evidence type="ECO:0000313" key="3">
    <source>
        <dbReference type="Proteomes" id="UP000242715"/>
    </source>
</evidence>
<gene>
    <name evidence="2" type="ORF">TSUD_217350</name>
</gene>
<evidence type="ECO:0000256" key="1">
    <source>
        <dbReference type="SAM" id="MobiDB-lite"/>
    </source>
</evidence>
<protein>
    <submittedName>
        <fullName evidence="2">Uncharacterized protein</fullName>
    </submittedName>
</protein>
<accession>A0A2Z6NES8</accession>
<dbReference type="AlphaFoldDB" id="A0A2Z6NES8"/>
<dbReference type="Proteomes" id="UP000242715">
    <property type="component" value="Unassembled WGS sequence"/>
</dbReference>
<feature type="compositionally biased region" description="Basic and acidic residues" evidence="1">
    <location>
        <begin position="92"/>
        <end position="101"/>
    </location>
</feature>
<name>A0A2Z6NES8_TRISU</name>
<reference evidence="3" key="1">
    <citation type="journal article" date="2017" name="Front. Plant Sci.">
        <title>Climate Clever Clovers: New Paradigm to Reduce the Environmental Footprint of Ruminants by Breeding Low Methanogenic Forages Utilizing Haplotype Variation.</title>
        <authorList>
            <person name="Kaur P."/>
            <person name="Appels R."/>
            <person name="Bayer P.E."/>
            <person name="Keeble-Gagnere G."/>
            <person name="Wang J."/>
            <person name="Hirakawa H."/>
            <person name="Shirasawa K."/>
            <person name="Vercoe P."/>
            <person name="Stefanova K."/>
            <person name="Durmic Z."/>
            <person name="Nichols P."/>
            <person name="Revell C."/>
            <person name="Isobe S.N."/>
            <person name="Edwards D."/>
            <person name="Erskine W."/>
        </authorList>
    </citation>
    <scope>NUCLEOTIDE SEQUENCE [LARGE SCALE GENOMIC DNA]</scope>
    <source>
        <strain evidence="3">cv. Daliak</strain>
    </source>
</reference>
<proteinExistence type="predicted"/>
<dbReference type="OrthoDB" id="10639795at2759"/>
<dbReference type="EMBL" id="DF973553">
    <property type="protein sequence ID" value="GAU34395.1"/>
    <property type="molecule type" value="Genomic_DNA"/>
</dbReference>
<feature type="region of interest" description="Disordered" evidence="1">
    <location>
        <begin position="66"/>
        <end position="107"/>
    </location>
</feature>
<keyword evidence="3" id="KW-1185">Reference proteome</keyword>
<sequence>MKNHTSVVEVIEDNHYESNNKENSMLKVNETSIGNMKDFNVCNESGKREKRKSPCLKGERLRVHGLDLRPSSKPPDVEVELSGFDQPAKVRSRQEPPDKPLNRSVSVDGGGYIQTSWIKPSLEPRHTLSLTGDPPATAPSLPEPRVVVCLGVAMVLMRNEQPPTIWSQTRPG</sequence>
<organism evidence="2 3">
    <name type="scientific">Trifolium subterraneum</name>
    <name type="common">Subterranean clover</name>
    <dbReference type="NCBI Taxonomy" id="3900"/>
    <lineage>
        <taxon>Eukaryota</taxon>
        <taxon>Viridiplantae</taxon>
        <taxon>Streptophyta</taxon>
        <taxon>Embryophyta</taxon>
        <taxon>Tracheophyta</taxon>
        <taxon>Spermatophyta</taxon>
        <taxon>Magnoliopsida</taxon>
        <taxon>eudicotyledons</taxon>
        <taxon>Gunneridae</taxon>
        <taxon>Pentapetalae</taxon>
        <taxon>rosids</taxon>
        <taxon>fabids</taxon>
        <taxon>Fabales</taxon>
        <taxon>Fabaceae</taxon>
        <taxon>Papilionoideae</taxon>
        <taxon>50 kb inversion clade</taxon>
        <taxon>NPAAA clade</taxon>
        <taxon>Hologalegina</taxon>
        <taxon>IRL clade</taxon>
        <taxon>Trifolieae</taxon>
        <taxon>Trifolium</taxon>
    </lineage>
</organism>